<keyword evidence="3 9" id="KW-0548">Nucleotidyltransferase</keyword>
<name>A0A3D8I1X9_9HELI</name>
<organism evidence="11 12">
    <name type="scientific">Helicobacter marmotae</name>
    <dbReference type="NCBI Taxonomy" id="152490"/>
    <lineage>
        <taxon>Bacteria</taxon>
        <taxon>Pseudomonadati</taxon>
        <taxon>Campylobacterota</taxon>
        <taxon>Epsilonproteobacteria</taxon>
        <taxon>Campylobacterales</taxon>
        <taxon>Helicobacteraceae</taxon>
        <taxon>Helicobacter</taxon>
    </lineage>
</organism>
<dbReference type="EMBL" id="NXLR01000018">
    <property type="protein sequence ID" value="RDU59139.1"/>
    <property type="molecule type" value="Genomic_DNA"/>
</dbReference>
<feature type="site" description="Transition state stabilizer" evidence="9">
    <location>
        <position position="18"/>
    </location>
</feature>
<gene>
    <name evidence="9" type="primary">coaD</name>
    <name evidence="11" type="ORF">CQA63_08065</name>
</gene>
<dbReference type="OrthoDB" id="9806661at2"/>
<comment type="subcellular location">
    <subcellularLocation>
        <location evidence="9">Cytoplasm</location>
    </subcellularLocation>
</comment>
<dbReference type="SUPFAM" id="SSF52374">
    <property type="entry name" value="Nucleotidylyl transferase"/>
    <property type="match status" value="1"/>
</dbReference>
<evidence type="ECO:0000256" key="4">
    <source>
        <dbReference type="ARBA" id="ARBA00022741"/>
    </source>
</evidence>
<dbReference type="UniPathway" id="UPA00241">
    <property type="reaction ID" value="UER00355"/>
</dbReference>
<dbReference type="Gene3D" id="3.40.50.620">
    <property type="entry name" value="HUPs"/>
    <property type="match status" value="1"/>
</dbReference>
<feature type="binding site" evidence="9">
    <location>
        <position position="10"/>
    </location>
    <ligand>
        <name>substrate</name>
    </ligand>
</feature>
<dbReference type="RefSeq" id="WP_104700374.1">
    <property type="nucleotide sequence ID" value="NZ_FZPP01000027.1"/>
</dbReference>
<dbReference type="GO" id="GO:0005737">
    <property type="term" value="C:cytoplasm"/>
    <property type="evidence" value="ECO:0007669"/>
    <property type="project" value="UniProtKB-SubCell"/>
</dbReference>
<feature type="binding site" evidence="9">
    <location>
        <position position="99"/>
    </location>
    <ligand>
        <name>ATP</name>
        <dbReference type="ChEBI" id="CHEBI:30616"/>
    </ligand>
</feature>
<keyword evidence="1 9" id="KW-0963">Cytoplasm</keyword>
<dbReference type="PANTHER" id="PTHR21342:SF1">
    <property type="entry name" value="PHOSPHOPANTETHEINE ADENYLYLTRANSFERASE"/>
    <property type="match status" value="1"/>
</dbReference>
<keyword evidence="7 9" id="KW-0173">Coenzyme A biosynthesis</keyword>
<dbReference type="EC" id="2.7.7.3" evidence="9"/>
<feature type="binding site" evidence="9">
    <location>
        <position position="88"/>
    </location>
    <ligand>
        <name>substrate</name>
    </ligand>
</feature>
<dbReference type="NCBIfam" id="TIGR01510">
    <property type="entry name" value="coaD_prev_kdtB"/>
    <property type="match status" value="1"/>
</dbReference>
<feature type="binding site" evidence="9">
    <location>
        <begin position="124"/>
        <end position="130"/>
    </location>
    <ligand>
        <name>ATP</name>
        <dbReference type="ChEBI" id="CHEBI:30616"/>
    </ligand>
</feature>
<dbReference type="InterPro" id="IPR001980">
    <property type="entry name" value="PPAT"/>
</dbReference>
<proteinExistence type="inferred from homology"/>
<evidence type="ECO:0000313" key="11">
    <source>
        <dbReference type="EMBL" id="RDU59139.1"/>
    </source>
</evidence>
<dbReference type="AlphaFoldDB" id="A0A3D8I1X9"/>
<dbReference type="Pfam" id="PF01467">
    <property type="entry name" value="CTP_transf_like"/>
    <property type="match status" value="1"/>
</dbReference>
<feature type="binding site" evidence="9">
    <location>
        <begin position="10"/>
        <end position="11"/>
    </location>
    <ligand>
        <name>ATP</name>
        <dbReference type="ChEBI" id="CHEBI:30616"/>
    </ligand>
</feature>
<evidence type="ECO:0000256" key="7">
    <source>
        <dbReference type="ARBA" id="ARBA00022993"/>
    </source>
</evidence>
<comment type="subunit">
    <text evidence="9">Homohexamer.</text>
</comment>
<evidence type="ECO:0000256" key="8">
    <source>
        <dbReference type="ARBA" id="ARBA00029346"/>
    </source>
</evidence>
<dbReference type="PANTHER" id="PTHR21342">
    <property type="entry name" value="PHOSPHOPANTETHEINE ADENYLYLTRANSFERASE"/>
    <property type="match status" value="1"/>
</dbReference>
<feature type="binding site" evidence="9">
    <location>
        <begin position="89"/>
        <end position="91"/>
    </location>
    <ligand>
        <name>ATP</name>
        <dbReference type="ChEBI" id="CHEBI:30616"/>
    </ligand>
</feature>
<evidence type="ECO:0000256" key="5">
    <source>
        <dbReference type="ARBA" id="ARBA00022840"/>
    </source>
</evidence>
<keyword evidence="2 9" id="KW-0808">Transferase</keyword>
<evidence type="ECO:0000256" key="9">
    <source>
        <dbReference type="HAMAP-Rule" id="MF_00151"/>
    </source>
</evidence>
<dbReference type="GO" id="GO:0015937">
    <property type="term" value="P:coenzyme A biosynthetic process"/>
    <property type="evidence" value="ECO:0007669"/>
    <property type="project" value="UniProtKB-UniRule"/>
</dbReference>
<feature type="binding site" evidence="9">
    <location>
        <position position="42"/>
    </location>
    <ligand>
        <name>substrate</name>
    </ligand>
</feature>
<dbReference type="InterPro" id="IPR004821">
    <property type="entry name" value="Cyt_trans-like"/>
</dbReference>
<comment type="similarity">
    <text evidence="9">Belongs to the bacterial CoaD family.</text>
</comment>
<dbReference type="NCBIfam" id="TIGR00125">
    <property type="entry name" value="cyt_tran_rel"/>
    <property type="match status" value="1"/>
</dbReference>
<accession>A0A3D8I1X9</accession>
<comment type="caution">
    <text evidence="11">The sequence shown here is derived from an EMBL/GenBank/DDBJ whole genome shotgun (WGS) entry which is preliminary data.</text>
</comment>
<keyword evidence="12" id="KW-1185">Reference proteome</keyword>
<comment type="cofactor">
    <cofactor evidence="9">
        <name>Mg(2+)</name>
        <dbReference type="ChEBI" id="CHEBI:18420"/>
    </cofactor>
</comment>
<evidence type="ECO:0000256" key="1">
    <source>
        <dbReference type="ARBA" id="ARBA00022490"/>
    </source>
</evidence>
<feature type="binding site" evidence="9">
    <location>
        <position position="74"/>
    </location>
    <ligand>
        <name>substrate</name>
    </ligand>
</feature>
<dbReference type="InterPro" id="IPR014729">
    <property type="entry name" value="Rossmann-like_a/b/a_fold"/>
</dbReference>
<dbReference type="CDD" id="cd02163">
    <property type="entry name" value="PPAT"/>
    <property type="match status" value="1"/>
</dbReference>
<protein>
    <recommendedName>
        <fullName evidence="9">Phosphopantetheine adenylyltransferase</fullName>
        <ecNumber evidence="9">2.7.7.3</ecNumber>
    </recommendedName>
    <alternativeName>
        <fullName evidence="9">Dephospho-CoA pyrophosphorylase</fullName>
    </alternativeName>
    <alternativeName>
        <fullName evidence="9">Pantetheine-phosphate adenylyltransferase</fullName>
        <shortName evidence="9">PPAT</shortName>
    </alternativeName>
</protein>
<keyword evidence="4 9" id="KW-0547">Nucleotide-binding</keyword>
<dbReference type="HAMAP" id="MF_00151">
    <property type="entry name" value="PPAT_bact"/>
    <property type="match status" value="1"/>
</dbReference>
<keyword evidence="5 9" id="KW-0067">ATP-binding</keyword>
<evidence type="ECO:0000256" key="3">
    <source>
        <dbReference type="ARBA" id="ARBA00022695"/>
    </source>
</evidence>
<evidence type="ECO:0000256" key="2">
    <source>
        <dbReference type="ARBA" id="ARBA00022679"/>
    </source>
</evidence>
<evidence type="ECO:0000259" key="10">
    <source>
        <dbReference type="Pfam" id="PF01467"/>
    </source>
</evidence>
<dbReference type="GO" id="GO:0005524">
    <property type="term" value="F:ATP binding"/>
    <property type="evidence" value="ECO:0007669"/>
    <property type="project" value="UniProtKB-KW"/>
</dbReference>
<dbReference type="Proteomes" id="UP000256599">
    <property type="component" value="Unassembled WGS sequence"/>
</dbReference>
<dbReference type="GO" id="GO:0004595">
    <property type="term" value="F:pantetheine-phosphate adenylyltransferase activity"/>
    <property type="evidence" value="ECO:0007669"/>
    <property type="project" value="UniProtKB-UniRule"/>
</dbReference>
<feature type="domain" description="Cytidyltransferase-like" evidence="10">
    <location>
        <begin position="6"/>
        <end position="134"/>
    </location>
</feature>
<evidence type="ECO:0000256" key="6">
    <source>
        <dbReference type="ARBA" id="ARBA00022842"/>
    </source>
</evidence>
<reference evidence="11 12" key="1">
    <citation type="submission" date="2018-04" db="EMBL/GenBank/DDBJ databases">
        <title>Novel Campyloabacter and Helicobacter Species and Strains.</title>
        <authorList>
            <person name="Mannion A.J."/>
            <person name="Shen Z."/>
            <person name="Fox J.G."/>
        </authorList>
    </citation>
    <scope>NUCLEOTIDE SEQUENCE [LARGE SCALE GENOMIC DNA]</scope>
    <source>
        <strain evidence="11 12">MIT 98-6070</strain>
    </source>
</reference>
<keyword evidence="6 9" id="KW-0460">Magnesium</keyword>
<evidence type="ECO:0000313" key="12">
    <source>
        <dbReference type="Proteomes" id="UP000256599"/>
    </source>
</evidence>
<dbReference type="PRINTS" id="PR01020">
    <property type="entry name" value="LPSBIOSNTHSS"/>
</dbReference>
<comment type="pathway">
    <text evidence="9">Cofactor biosynthesis; coenzyme A biosynthesis; CoA from (R)-pantothenate: step 4/5.</text>
</comment>
<comment type="function">
    <text evidence="9">Reversibly transfers an adenylyl group from ATP to 4'-phosphopantetheine, yielding dephospho-CoA (dPCoA) and pyrophosphate.</text>
</comment>
<feature type="binding site" evidence="9">
    <location>
        <position position="18"/>
    </location>
    <ligand>
        <name>ATP</name>
        <dbReference type="ChEBI" id="CHEBI:30616"/>
    </ligand>
</feature>
<comment type="catalytic activity">
    <reaction evidence="8 9">
        <text>(R)-4'-phosphopantetheine + ATP + H(+) = 3'-dephospho-CoA + diphosphate</text>
        <dbReference type="Rhea" id="RHEA:19801"/>
        <dbReference type="ChEBI" id="CHEBI:15378"/>
        <dbReference type="ChEBI" id="CHEBI:30616"/>
        <dbReference type="ChEBI" id="CHEBI:33019"/>
        <dbReference type="ChEBI" id="CHEBI:57328"/>
        <dbReference type="ChEBI" id="CHEBI:61723"/>
        <dbReference type="EC" id="2.7.7.3"/>
    </reaction>
</comment>
<sequence>MRKLAIYPGTFDPVTNGHLDIIKRSVEIFDNVIVAVAASSAKNPLFSLDERIEILKTSIKALPNVYVEGFSNLLAEFAAKKRARVIIRGLRAVSDFEYELQMGYANASLNDSLETIYFMPTLQNAFISSSVVRDIIIHDGAFAHLVPRDAIELISTLYAKHKKSIQCM</sequence>